<reference evidence="9" key="1">
    <citation type="submission" date="2021-02" db="EMBL/GenBank/DDBJ databases">
        <title>Infant gut strain persistence is associated with maternal origin, phylogeny, and functional potential including surface adhesion and iron acquisition.</title>
        <authorList>
            <person name="Lou Y.C."/>
        </authorList>
    </citation>
    <scope>NUCLEOTIDE SEQUENCE</scope>
    <source>
        <strain evidence="9">L3_098_011G1_dasL3_098_011G1_concoct_7</strain>
    </source>
</reference>
<dbReference type="EMBL" id="JAGZFP010000002">
    <property type="protein sequence ID" value="MBS5357786.1"/>
    <property type="molecule type" value="Genomic_DNA"/>
</dbReference>
<evidence type="ECO:0000256" key="5">
    <source>
        <dbReference type="ARBA" id="ARBA00023065"/>
    </source>
</evidence>
<dbReference type="GO" id="GO:0046933">
    <property type="term" value="F:proton-transporting ATP synthase activity, rotational mechanism"/>
    <property type="evidence" value="ECO:0007669"/>
    <property type="project" value="UniProtKB-UniRule"/>
</dbReference>
<keyword evidence="6 8" id="KW-0472">Membrane</keyword>
<dbReference type="SUPFAM" id="SSF47928">
    <property type="entry name" value="N-terminal domain of the delta subunit of the F1F0-ATP synthase"/>
    <property type="match status" value="1"/>
</dbReference>
<dbReference type="NCBIfam" id="NF004401">
    <property type="entry name" value="PRK05758.2-1"/>
    <property type="match status" value="1"/>
</dbReference>
<evidence type="ECO:0000256" key="7">
    <source>
        <dbReference type="ARBA" id="ARBA00023310"/>
    </source>
</evidence>
<gene>
    <name evidence="8" type="primary">atpH</name>
    <name evidence="9" type="ORF">KHX87_01565</name>
</gene>
<comment type="function">
    <text evidence="8">F(1)F(0) ATP synthase produces ATP from ADP in the presence of a proton or sodium gradient. F-type ATPases consist of two structural domains, F(1) containing the extramembraneous catalytic core and F(0) containing the membrane proton channel, linked together by a central stalk and a peripheral stalk. During catalysis, ATP synthesis in the catalytic domain of F(1) is coupled via a rotary mechanism of the central stalk subunits to proton translocation.</text>
</comment>
<evidence type="ECO:0000313" key="9">
    <source>
        <dbReference type="EMBL" id="MBS5357786.1"/>
    </source>
</evidence>
<evidence type="ECO:0000256" key="2">
    <source>
        <dbReference type="ARBA" id="ARBA00022448"/>
    </source>
</evidence>
<dbReference type="PRINTS" id="PR00125">
    <property type="entry name" value="ATPASEDELTA"/>
</dbReference>
<dbReference type="Gene3D" id="1.10.520.20">
    <property type="entry name" value="N-terminal domain of the delta subunit of the F1F0-ATP synthase"/>
    <property type="match status" value="1"/>
</dbReference>
<dbReference type="PANTHER" id="PTHR11910">
    <property type="entry name" value="ATP SYNTHASE DELTA CHAIN"/>
    <property type="match status" value="1"/>
</dbReference>
<dbReference type="InterPro" id="IPR026015">
    <property type="entry name" value="ATP_synth_OSCP/delta_N_sf"/>
</dbReference>
<keyword evidence="5 8" id="KW-0406">Ion transport</keyword>
<accession>A0A0F3H3M5</accession>
<proteinExistence type="inferred from homology"/>
<evidence type="ECO:0000256" key="4">
    <source>
        <dbReference type="ARBA" id="ARBA00022781"/>
    </source>
</evidence>
<evidence type="ECO:0000256" key="3">
    <source>
        <dbReference type="ARBA" id="ARBA00022475"/>
    </source>
</evidence>
<keyword evidence="2 8" id="KW-0813">Transport</keyword>
<dbReference type="GO" id="GO:0005886">
    <property type="term" value="C:plasma membrane"/>
    <property type="evidence" value="ECO:0007669"/>
    <property type="project" value="UniProtKB-SubCell"/>
</dbReference>
<dbReference type="Proteomes" id="UP000709219">
    <property type="component" value="Unassembled WGS sequence"/>
</dbReference>
<comment type="caution">
    <text evidence="9">The sequence shown here is derived from an EMBL/GenBank/DDBJ whole genome shotgun (WGS) entry which is preliminary data.</text>
</comment>
<organism evidence="9 10">
    <name type="scientific">Streptococcus parasanguinis</name>
    <dbReference type="NCBI Taxonomy" id="1318"/>
    <lineage>
        <taxon>Bacteria</taxon>
        <taxon>Bacillati</taxon>
        <taxon>Bacillota</taxon>
        <taxon>Bacilli</taxon>
        <taxon>Lactobacillales</taxon>
        <taxon>Streptococcaceae</taxon>
        <taxon>Streptococcus</taxon>
    </lineage>
</organism>
<evidence type="ECO:0000256" key="6">
    <source>
        <dbReference type="ARBA" id="ARBA00023136"/>
    </source>
</evidence>
<comment type="function">
    <text evidence="8">This protein is part of the stalk that links CF(0) to CF(1). It either transmits conformational changes from CF(0) to CF(1) or is implicated in proton conduction.</text>
</comment>
<keyword evidence="4 8" id="KW-0375">Hydrogen ion transport</keyword>
<keyword evidence="3 8" id="KW-1003">Cell membrane</keyword>
<dbReference type="AlphaFoldDB" id="A0A0F3H3M5"/>
<dbReference type="RefSeq" id="WP_024055549.1">
    <property type="nucleotide sequence ID" value="NZ_CP134147.1"/>
</dbReference>
<dbReference type="HAMAP" id="MF_01416">
    <property type="entry name" value="ATP_synth_delta_bact"/>
    <property type="match status" value="1"/>
</dbReference>
<protein>
    <recommendedName>
        <fullName evidence="8">ATP synthase subunit delta</fullName>
    </recommendedName>
    <alternativeName>
        <fullName evidence="8">ATP synthase F(1) sector subunit delta</fullName>
    </alternativeName>
    <alternativeName>
        <fullName evidence="8">F-type ATPase subunit delta</fullName>
        <shortName evidence="8">F-ATPase subunit delta</shortName>
    </alternativeName>
</protein>
<evidence type="ECO:0000256" key="1">
    <source>
        <dbReference type="ARBA" id="ARBA00004370"/>
    </source>
</evidence>
<sequence>MDKKQLMVIEKYTQPFVQLVFEKGEQDLVFEKLTQIKGIFEETGLANFLAHIGVEDEEKAKSLRLFQPSDSQLLDHLIEVVILNHREALFYDIVTICLDQIQLLSNAFVVTVTTVAGLDPVQEQKLIPIIERKFGIQVRSIQQKIDPDLIGGFVVTANHKTLDTSLKHQLQVIKSKLK</sequence>
<dbReference type="Pfam" id="PF00213">
    <property type="entry name" value="OSCP"/>
    <property type="match status" value="1"/>
</dbReference>
<evidence type="ECO:0000313" key="10">
    <source>
        <dbReference type="Proteomes" id="UP000709219"/>
    </source>
</evidence>
<keyword evidence="7 8" id="KW-0066">ATP synthesis</keyword>
<name>A0A0F3H3M5_STRPA</name>
<dbReference type="GO" id="GO:0045259">
    <property type="term" value="C:proton-transporting ATP synthase complex"/>
    <property type="evidence" value="ECO:0007669"/>
    <property type="project" value="UniProtKB-KW"/>
</dbReference>
<evidence type="ECO:0000256" key="8">
    <source>
        <dbReference type="HAMAP-Rule" id="MF_01416"/>
    </source>
</evidence>
<keyword evidence="8" id="KW-0139">CF(1)</keyword>
<dbReference type="NCBIfam" id="TIGR01145">
    <property type="entry name" value="ATP_synt_delta"/>
    <property type="match status" value="1"/>
</dbReference>
<comment type="similarity">
    <text evidence="8">Belongs to the ATPase delta chain family.</text>
</comment>
<comment type="subcellular location">
    <subcellularLocation>
        <location evidence="8">Cell membrane</location>
        <topology evidence="8">Peripheral membrane protein</topology>
    </subcellularLocation>
    <subcellularLocation>
        <location evidence="1">Membrane</location>
    </subcellularLocation>
</comment>
<dbReference type="InterPro" id="IPR000711">
    <property type="entry name" value="ATPase_OSCP/dsu"/>
</dbReference>